<feature type="domain" description="POTRA" evidence="9">
    <location>
        <begin position="100"/>
        <end position="177"/>
    </location>
</feature>
<evidence type="ECO:0000256" key="1">
    <source>
        <dbReference type="ARBA" id="ARBA00004370"/>
    </source>
</evidence>
<keyword evidence="2" id="KW-1134">Transmembrane beta strand</keyword>
<dbReference type="InterPro" id="IPR010827">
    <property type="entry name" value="BamA/TamA_POTRA"/>
</dbReference>
<dbReference type="HAMAP" id="MF_01430">
    <property type="entry name" value="OM_assembly_BamA"/>
    <property type="match status" value="1"/>
</dbReference>
<dbReference type="Gene3D" id="2.40.160.50">
    <property type="entry name" value="membrane protein fhac: a member of the omp85/tpsb transporter family"/>
    <property type="match status" value="1"/>
</dbReference>
<dbReference type="PANTHER" id="PTHR12815:SF23">
    <property type="entry name" value="OUTER MEMBRANE PROTEIN ASSEMBLY FACTOR BAMA"/>
    <property type="match status" value="1"/>
</dbReference>
<dbReference type="InterPro" id="IPR034746">
    <property type="entry name" value="POTRA"/>
</dbReference>
<dbReference type="PIRSF" id="PIRSF006076">
    <property type="entry name" value="OM_assembly_OMP85"/>
    <property type="match status" value="1"/>
</dbReference>
<evidence type="ECO:0000313" key="11">
    <source>
        <dbReference type="Proteomes" id="UP000443582"/>
    </source>
</evidence>
<evidence type="ECO:0000259" key="9">
    <source>
        <dbReference type="PROSITE" id="PS51779"/>
    </source>
</evidence>
<dbReference type="EMBL" id="QDKL01000002">
    <property type="protein sequence ID" value="RZF21973.1"/>
    <property type="molecule type" value="Genomic_DNA"/>
</dbReference>
<evidence type="ECO:0000256" key="4">
    <source>
        <dbReference type="ARBA" id="ARBA00022729"/>
    </source>
</evidence>
<dbReference type="InterPro" id="IPR000184">
    <property type="entry name" value="Bac_surfAg_D15"/>
</dbReference>
<proteinExistence type="inferred from homology"/>
<evidence type="ECO:0000256" key="7">
    <source>
        <dbReference type="ARBA" id="ARBA00023237"/>
    </source>
</evidence>
<dbReference type="InterPro" id="IPR039910">
    <property type="entry name" value="D15-like"/>
</dbReference>
<evidence type="ECO:0000256" key="6">
    <source>
        <dbReference type="ARBA" id="ARBA00023136"/>
    </source>
</evidence>
<name>A0ABY0IGA4_9BACT</name>
<keyword evidence="7" id="KW-0998">Cell outer membrane</keyword>
<dbReference type="Gene3D" id="3.10.20.310">
    <property type="entry name" value="membrane protein fhac"/>
    <property type="match status" value="5"/>
</dbReference>
<dbReference type="Pfam" id="PF01103">
    <property type="entry name" value="Omp85"/>
    <property type="match status" value="1"/>
</dbReference>
<comment type="caution">
    <text evidence="10">The sequence shown here is derived from an EMBL/GenBank/DDBJ whole genome shotgun (WGS) entry which is preliminary data.</text>
</comment>
<evidence type="ECO:0000256" key="5">
    <source>
        <dbReference type="ARBA" id="ARBA00022737"/>
    </source>
</evidence>
<evidence type="ECO:0000313" key="10">
    <source>
        <dbReference type="EMBL" id="RZF21973.1"/>
    </source>
</evidence>
<feature type="domain" description="POTRA" evidence="9">
    <location>
        <begin position="32"/>
        <end position="99"/>
    </location>
</feature>
<keyword evidence="3" id="KW-0812">Transmembrane</keyword>
<feature type="domain" description="POTRA" evidence="9">
    <location>
        <begin position="271"/>
        <end position="349"/>
    </location>
</feature>
<dbReference type="InterPro" id="IPR023707">
    <property type="entry name" value="OM_assembly_BamA"/>
</dbReference>
<accession>A0ABY0IGA4</accession>
<feature type="domain" description="POTRA" evidence="9">
    <location>
        <begin position="352"/>
        <end position="428"/>
    </location>
</feature>
<evidence type="ECO:0000256" key="2">
    <source>
        <dbReference type="ARBA" id="ARBA00022452"/>
    </source>
</evidence>
<keyword evidence="4" id="KW-0732">Signal</keyword>
<dbReference type="NCBIfam" id="TIGR03303">
    <property type="entry name" value="OM_YaeT"/>
    <property type="match status" value="1"/>
</dbReference>
<evidence type="ECO:0000256" key="3">
    <source>
        <dbReference type="ARBA" id="ARBA00022692"/>
    </source>
</evidence>
<organism evidence="10 11">
    <name type="scientific">Halobacteriovorax vibrionivorans</name>
    <dbReference type="NCBI Taxonomy" id="2152716"/>
    <lineage>
        <taxon>Bacteria</taxon>
        <taxon>Pseudomonadati</taxon>
        <taxon>Bdellovibrionota</taxon>
        <taxon>Bacteriovoracia</taxon>
        <taxon>Bacteriovoracales</taxon>
        <taxon>Halobacteriovoraceae</taxon>
        <taxon>Halobacteriovorax</taxon>
    </lineage>
</organism>
<keyword evidence="11" id="KW-1185">Reference proteome</keyword>
<dbReference type="PROSITE" id="PS51779">
    <property type="entry name" value="POTRA"/>
    <property type="match status" value="4"/>
</dbReference>
<comment type="subcellular location">
    <subcellularLocation>
        <location evidence="1">Membrane</location>
    </subcellularLocation>
</comment>
<gene>
    <name evidence="10" type="primary">bamA</name>
    <name evidence="10" type="ORF">DAY19_09815</name>
</gene>
<dbReference type="PANTHER" id="PTHR12815">
    <property type="entry name" value="SORTING AND ASSEMBLY MACHINERY SAMM50 PROTEIN FAMILY MEMBER"/>
    <property type="match status" value="1"/>
</dbReference>
<evidence type="ECO:0000256" key="8">
    <source>
        <dbReference type="NCBIfam" id="TIGR03303"/>
    </source>
</evidence>
<protein>
    <recommendedName>
        <fullName evidence="8">Outer membrane protein assembly factor BamA</fullName>
    </recommendedName>
</protein>
<sequence length="756" mass="86682">MINSWKSFIYIIVFSITFNVIANEIGPTKRLFKISDVQIQGLKKVEKEAVLDKLRARKGLTLTNEILFNDIETIYNLKYFESVEAHQEGQKLIFKVVEKPIVAKIIFKGNDEVDKDDLSEGLKTREYSILDVNSIQADVRKMEKTYEEKGFYLANVSYEIRRVNNENVHLIYHISEYDKVRVKKITFLGLTAFAEEELKSIMETREESLFSFLSGSGNFKELNFKTDIERLKYFYSTKGYLQVNVAVPEVTVSEDKKWVFITVKIKEGPKFEVRDIYFQGELLFTEEELLEKTQLKAGEVYSEELLRKDIQRLTESYQDLGYAFANVIRNIQLVPGENRVDIQYSFEKGKLAKFGRISITGNSKTRDKVVRRELKIHEGGKYSGTGLRESKENVNRLGFFEPGSVVFNTVSAPGQDDVLDVEISVKEKSTGQISVGAGYSTATGGFFQASVSQNNFRGLGQQLSFSTNLAKETQNFSLSFTEPYFMDSKWTLGGEIFRTVDTQLDSYDYKKHGFAARVGYPIFEYTRLYTTYKLEETELTDIKDQTVDENEAGVTSSARVAVVKDKRNNRFEPTDGYYWNVATEYAGIGGDKKWWKNEIDIRYFYPVWKELVFRSRLYTGKIEDKGVPIPRNEKFSLGGARNLRGYDIEDIGPKETAKNSDGEDEEFNIGAPFTAFTTLELEHPLAKEAGLKFVTFFDAGTAADFNNVDKIYMDYGFGFRWFSPIGVLRFEWGIPINPDEDMNGGTKFHFDIGQLF</sequence>
<dbReference type="Proteomes" id="UP000443582">
    <property type="component" value="Unassembled WGS sequence"/>
</dbReference>
<keyword evidence="5" id="KW-0677">Repeat</keyword>
<dbReference type="Pfam" id="PF07244">
    <property type="entry name" value="POTRA"/>
    <property type="match status" value="5"/>
</dbReference>
<reference evidence="11" key="1">
    <citation type="journal article" date="2019" name="Int. J. Syst. Evol. Microbiol.">
        <title>Halobacteriovorax valvorus sp. nov., a novel prokaryotic predator isolated from coastal seawater of China.</title>
        <authorList>
            <person name="Chen M.-X."/>
        </authorList>
    </citation>
    <scope>NUCLEOTIDE SEQUENCE [LARGE SCALE GENOMIC DNA]</scope>
    <source>
        <strain evidence="11">BL9</strain>
    </source>
</reference>
<keyword evidence="6" id="KW-0472">Membrane</keyword>